<evidence type="ECO:0000313" key="1">
    <source>
        <dbReference type="EMBL" id="SDP83688.1"/>
    </source>
</evidence>
<keyword evidence="1" id="KW-0489">Methyltransferase</keyword>
<dbReference type="CDD" id="cd02440">
    <property type="entry name" value="AdoMet_MTases"/>
    <property type="match status" value="1"/>
</dbReference>
<keyword evidence="2" id="KW-1185">Reference proteome</keyword>
<keyword evidence="1" id="KW-0808">Transferase</keyword>
<dbReference type="Gene3D" id="3.40.50.150">
    <property type="entry name" value="Vaccinia Virus protein VP39"/>
    <property type="match status" value="1"/>
</dbReference>
<name>A0A1H0VZJ6_9PSEU</name>
<dbReference type="STRING" id="641025.SAMN05421507_116100"/>
<dbReference type="InterPro" id="IPR029063">
    <property type="entry name" value="SAM-dependent_MTases_sf"/>
</dbReference>
<dbReference type="Pfam" id="PF04672">
    <property type="entry name" value="Methyltransf_19"/>
    <property type="match status" value="1"/>
</dbReference>
<dbReference type="GO" id="GO:0008168">
    <property type="term" value="F:methyltransferase activity"/>
    <property type="evidence" value="ECO:0007669"/>
    <property type="project" value="UniProtKB-KW"/>
</dbReference>
<dbReference type="GO" id="GO:0032259">
    <property type="term" value="P:methylation"/>
    <property type="evidence" value="ECO:0007669"/>
    <property type="project" value="UniProtKB-KW"/>
</dbReference>
<protein>
    <submittedName>
        <fullName evidence="1">S-adenosyl methyltransferase</fullName>
    </submittedName>
</protein>
<dbReference type="SUPFAM" id="SSF53335">
    <property type="entry name" value="S-adenosyl-L-methionine-dependent methyltransferases"/>
    <property type="match status" value="1"/>
</dbReference>
<accession>A0A1H0VZJ6</accession>
<reference evidence="2" key="1">
    <citation type="submission" date="2016-10" db="EMBL/GenBank/DDBJ databases">
        <authorList>
            <person name="Varghese N."/>
            <person name="Submissions S."/>
        </authorList>
    </citation>
    <scope>NUCLEOTIDE SEQUENCE [LARGE SCALE GENOMIC DNA]</scope>
    <source>
        <strain evidence="2">CGMCC 4.6609</strain>
    </source>
</reference>
<sequence length="284" mass="31154">MMGSNGCERGWGERVERPNWAPGDIDLERPSIARVYDHWLGGAHNFAADRAVAEEVLRTMPELRAVVLGHRAFLRRVVRHLLGRGVRQFLDLGSGIPTVGNVHEIAQAADPGARVVYVDLDPVAVAHSRSLLEGDGHVGVLQADVRDPLGVLSSPEVGKQLDFDEPVAVLMISLLHFVADEEDPWGVVGGYRDRLAPGSFLAISHAGYEGEEEPESYREARRIYDRDVTPMTLRGRAGLTRLFEGFDLVEPGVVRVPDWHPESRDGDGEFAGRFPGFAAVGRKA</sequence>
<organism evidence="1 2">
    <name type="scientific">Lentzea jiangxiensis</name>
    <dbReference type="NCBI Taxonomy" id="641025"/>
    <lineage>
        <taxon>Bacteria</taxon>
        <taxon>Bacillati</taxon>
        <taxon>Actinomycetota</taxon>
        <taxon>Actinomycetes</taxon>
        <taxon>Pseudonocardiales</taxon>
        <taxon>Pseudonocardiaceae</taxon>
        <taxon>Lentzea</taxon>
    </lineage>
</organism>
<dbReference type="EMBL" id="FNIX01000016">
    <property type="protein sequence ID" value="SDP83688.1"/>
    <property type="molecule type" value="Genomic_DNA"/>
</dbReference>
<evidence type="ECO:0000313" key="2">
    <source>
        <dbReference type="Proteomes" id="UP000199691"/>
    </source>
</evidence>
<proteinExistence type="predicted"/>
<dbReference type="AlphaFoldDB" id="A0A1H0VZJ6"/>
<gene>
    <name evidence="1" type="ORF">SAMN05421507_116100</name>
</gene>
<dbReference type="Proteomes" id="UP000199691">
    <property type="component" value="Unassembled WGS sequence"/>
</dbReference>
<dbReference type="PIRSF" id="PIRSF017393">
    <property type="entry name" value="MTase_SAV2177"/>
    <property type="match status" value="1"/>
</dbReference>
<dbReference type="InterPro" id="IPR006764">
    <property type="entry name" value="SAM_dep_MeTrfase_SAV2177_type"/>
</dbReference>